<gene>
    <name evidence="1" type="ordered locus">Acfer_0479</name>
</gene>
<proteinExistence type="predicted"/>
<dbReference type="EMBL" id="CP001859">
    <property type="protein sequence ID" value="ADB46882.1"/>
    <property type="molecule type" value="Genomic_DNA"/>
</dbReference>
<keyword evidence="2" id="KW-1185">Reference proteome</keyword>
<dbReference type="HOGENOM" id="CLU_1444791_0_0_9"/>
<dbReference type="GeneID" id="78334236"/>
<accession>D2RII0</accession>
<reference evidence="1 2" key="1">
    <citation type="journal article" date="2010" name="Stand. Genomic Sci.">
        <title>Complete genome sequence of Acidaminococcus fermentans type strain (VR4).</title>
        <authorList>
            <person name="Chang Y.J."/>
            <person name="Pukall R."/>
            <person name="Saunders E."/>
            <person name="Lapidus A."/>
            <person name="Copeland A."/>
            <person name="Nolan M."/>
            <person name="Glavina Del Rio T."/>
            <person name="Lucas S."/>
            <person name="Chen F."/>
            <person name="Tice H."/>
            <person name="Cheng J.F."/>
            <person name="Han C."/>
            <person name="Detter J.C."/>
            <person name="Bruce D."/>
            <person name="Goodwin L."/>
            <person name="Pitluck S."/>
            <person name="Mikhailova N."/>
            <person name="Liolios K."/>
            <person name="Pati A."/>
            <person name="Ivanova N."/>
            <person name="Mavromatis K."/>
            <person name="Chen A."/>
            <person name="Palaniappan K."/>
            <person name="Land M."/>
            <person name="Hauser L."/>
            <person name="Jeffries C.D."/>
            <person name="Brettin T."/>
            <person name="Rohde M."/>
            <person name="Goker M."/>
            <person name="Bristow J."/>
            <person name="Eisen J.A."/>
            <person name="Markowitz V."/>
            <person name="Hugenholtz P."/>
            <person name="Kyrpides N.C."/>
            <person name="Klenk H.P."/>
        </authorList>
    </citation>
    <scope>NUCLEOTIDE SEQUENCE [LARGE SCALE GENOMIC DNA]</scope>
    <source>
        <strain evidence="2">ATCC 25085 / DSM 20731 / CCUG 9996 / CIP 106432 / VR4</strain>
    </source>
</reference>
<evidence type="ECO:0000313" key="2">
    <source>
        <dbReference type="Proteomes" id="UP000001902"/>
    </source>
</evidence>
<dbReference type="AlphaFoldDB" id="D2RII0"/>
<organism evidence="1 2">
    <name type="scientific">Acidaminococcus fermentans (strain ATCC 25085 / DSM 20731 / CCUG 9996 / CIP 106432 / VR4)</name>
    <dbReference type="NCBI Taxonomy" id="591001"/>
    <lineage>
        <taxon>Bacteria</taxon>
        <taxon>Bacillati</taxon>
        <taxon>Bacillota</taxon>
        <taxon>Negativicutes</taxon>
        <taxon>Acidaminococcales</taxon>
        <taxon>Acidaminococcaceae</taxon>
        <taxon>Acidaminococcus</taxon>
    </lineage>
</organism>
<dbReference type="STRING" id="591001.Acfer_0479"/>
<name>D2RII0_ACIFV</name>
<dbReference type="OrthoDB" id="9958486at2"/>
<protein>
    <submittedName>
        <fullName evidence="1">Uncharacterized protein</fullName>
    </submittedName>
</protein>
<dbReference type="RefSeq" id="WP_012937872.1">
    <property type="nucleotide sequence ID" value="NC_013740.1"/>
</dbReference>
<evidence type="ECO:0000313" key="1">
    <source>
        <dbReference type="EMBL" id="ADB46882.1"/>
    </source>
</evidence>
<dbReference type="KEGG" id="afn:Acfer_0479"/>
<dbReference type="Proteomes" id="UP000001902">
    <property type="component" value="Chromosome"/>
</dbReference>
<sequence>MAEKKRRVLPLGGRNLRGLGLCLGLFLLWICLLLPLGRDILDRNRQNGAMRNRIRQLAVFAGQWDPEKSGEEKRRLDRYARENRQQSPEAWAGCLETEAARSGLQVLRLAPLNPEGKALPSGLEADLEGSFPQLFTFFRQWETRYPGVYTRDGRLETRERGKKVLFHGKFITGPVKSSKSREIPSSY</sequence>